<protein>
    <submittedName>
        <fullName evidence="2">Uncharacterized protein</fullName>
    </submittedName>
</protein>
<dbReference type="Gramene" id="EFJ29168">
    <property type="protein sequence ID" value="EFJ29168"/>
    <property type="gene ID" value="SELMODRAFT_440968"/>
</dbReference>
<accession>D8RFR9</accession>
<dbReference type="Pfam" id="PF06219">
    <property type="entry name" value="DUF1005"/>
    <property type="match status" value="1"/>
</dbReference>
<evidence type="ECO:0000313" key="3">
    <source>
        <dbReference type="Proteomes" id="UP000001514"/>
    </source>
</evidence>
<dbReference type="KEGG" id="smo:SELMODRAFT_440968"/>
<dbReference type="InterPro" id="IPR010410">
    <property type="entry name" value="DUF1005"/>
</dbReference>
<dbReference type="eggNOG" id="ENOG502QVJT">
    <property type="taxonomic scope" value="Eukaryota"/>
</dbReference>
<evidence type="ECO:0000256" key="1">
    <source>
        <dbReference type="SAM" id="MobiDB-lite"/>
    </source>
</evidence>
<feature type="region of interest" description="Disordered" evidence="1">
    <location>
        <begin position="357"/>
        <end position="376"/>
    </location>
</feature>
<organism evidence="3">
    <name type="scientific">Selaginella moellendorffii</name>
    <name type="common">Spikemoss</name>
    <dbReference type="NCBI Taxonomy" id="88036"/>
    <lineage>
        <taxon>Eukaryota</taxon>
        <taxon>Viridiplantae</taxon>
        <taxon>Streptophyta</taxon>
        <taxon>Embryophyta</taxon>
        <taxon>Tracheophyta</taxon>
        <taxon>Lycopodiopsida</taxon>
        <taxon>Selaginellales</taxon>
        <taxon>Selaginellaceae</taxon>
        <taxon>Selaginella</taxon>
    </lineage>
</organism>
<dbReference type="HOGENOM" id="CLU_048528_1_0_1"/>
<feature type="region of interest" description="Disordered" evidence="1">
    <location>
        <begin position="22"/>
        <end position="45"/>
    </location>
</feature>
<gene>
    <name evidence="2" type="ORF">SELMODRAFT_440968</name>
</gene>
<sequence>MDARDFVKLSVAGLGLRINPASTGTGGTDAGSSSLKRRSRTRSLGRIGIPSSSNCFFCEIRFPGCQPQTSQVPLVFGEPDSRSVAANFYIDATVFNKLLSPNPASCLLRVGSGSAPSVELVVYAGRQGYGNSSGSSISSKVLGVFRVPISADSDWTDGLLLHGGWVKMGSFISGMELHAAVKLESDPRYEFQFDGDIALSPQIVQVKGKGAGKKQQPVFSCKFSKGRTRMVQGDLTPSRTPREESGNSRERKSWLVTIHDLSGSPVAAASMVTPFVPFTGSDEVSRSNPGGWLILVPDSCSSATDVVHGGHSYYSWRAWGRLEAWRQDGGRLGLKFQLISHTGSILVSETTIPSSNKAGEFSIDTGPSVHHSPLPSPRSSGDCSFYLGLPTTDSGFVMNCELRRGGSGSGRRSNSTSSSSASRATVQLSTRYITCVEDAAVFMALAAAVDLSRDACQPFSRKLRKELCRDFF</sequence>
<dbReference type="EMBL" id="GL377578">
    <property type="protein sequence ID" value="EFJ29168.1"/>
    <property type="molecule type" value="Genomic_DNA"/>
</dbReference>
<dbReference type="InParanoid" id="D8RFR9"/>
<dbReference type="Proteomes" id="UP000001514">
    <property type="component" value="Unassembled WGS sequence"/>
</dbReference>
<proteinExistence type="predicted"/>
<dbReference type="AlphaFoldDB" id="D8RFR9"/>
<dbReference type="PANTHER" id="PTHR31317">
    <property type="entry name" value="OS08G0163500 PROTEIN"/>
    <property type="match status" value="1"/>
</dbReference>
<reference evidence="2 3" key="1">
    <citation type="journal article" date="2011" name="Science">
        <title>The Selaginella genome identifies genetic changes associated with the evolution of vascular plants.</title>
        <authorList>
            <person name="Banks J.A."/>
            <person name="Nishiyama T."/>
            <person name="Hasebe M."/>
            <person name="Bowman J.L."/>
            <person name="Gribskov M."/>
            <person name="dePamphilis C."/>
            <person name="Albert V.A."/>
            <person name="Aono N."/>
            <person name="Aoyama T."/>
            <person name="Ambrose B.A."/>
            <person name="Ashton N.W."/>
            <person name="Axtell M.J."/>
            <person name="Barker E."/>
            <person name="Barker M.S."/>
            <person name="Bennetzen J.L."/>
            <person name="Bonawitz N.D."/>
            <person name="Chapple C."/>
            <person name="Cheng C."/>
            <person name="Correa L.G."/>
            <person name="Dacre M."/>
            <person name="DeBarry J."/>
            <person name="Dreyer I."/>
            <person name="Elias M."/>
            <person name="Engstrom E.M."/>
            <person name="Estelle M."/>
            <person name="Feng L."/>
            <person name="Finet C."/>
            <person name="Floyd S.K."/>
            <person name="Frommer W.B."/>
            <person name="Fujita T."/>
            <person name="Gramzow L."/>
            <person name="Gutensohn M."/>
            <person name="Harholt J."/>
            <person name="Hattori M."/>
            <person name="Heyl A."/>
            <person name="Hirai T."/>
            <person name="Hiwatashi Y."/>
            <person name="Ishikawa M."/>
            <person name="Iwata M."/>
            <person name="Karol K.G."/>
            <person name="Koehler B."/>
            <person name="Kolukisaoglu U."/>
            <person name="Kubo M."/>
            <person name="Kurata T."/>
            <person name="Lalonde S."/>
            <person name="Li K."/>
            <person name="Li Y."/>
            <person name="Litt A."/>
            <person name="Lyons E."/>
            <person name="Manning G."/>
            <person name="Maruyama T."/>
            <person name="Michael T.P."/>
            <person name="Mikami K."/>
            <person name="Miyazaki S."/>
            <person name="Morinaga S."/>
            <person name="Murata T."/>
            <person name="Mueller-Roeber B."/>
            <person name="Nelson D.R."/>
            <person name="Obara M."/>
            <person name="Oguri Y."/>
            <person name="Olmstead R.G."/>
            <person name="Onodera N."/>
            <person name="Petersen B.L."/>
            <person name="Pils B."/>
            <person name="Prigge M."/>
            <person name="Rensing S.A."/>
            <person name="Riano-Pachon D.M."/>
            <person name="Roberts A.W."/>
            <person name="Sato Y."/>
            <person name="Scheller H.V."/>
            <person name="Schulz B."/>
            <person name="Schulz C."/>
            <person name="Shakirov E.V."/>
            <person name="Shibagaki N."/>
            <person name="Shinohara N."/>
            <person name="Shippen D.E."/>
            <person name="Soerensen I."/>
            <person name="Sotooka R."/>
            <person name="Sugimoto N."/>
            <person name="Sugita M."/>
            <person name="Sumikawa N."/>
            <person name="Tanurdzic M."/>
            <person name="Theissen G."/>
            <person name="Ulvskov P."/>
            <person name="Wakazuki S."/>
            <person name="Weng J.K."/>
            <person name="Willats W.W."/>
            <person name="Wipf D."/>
            <person name="Wolf P.G."/>
            <person name="Yang L."/>
            <person name="Zimmer A.D."/>
            <person name="Zhu Q."/>
            <person name="Mitros T."/>
            <person name="Hellsten U."/>
            <person name="Loque D."/>
            <person name="Otillar R."/>
            <person name="Salamov A."/>
            <person name="Schmutz J."/>
            <person name="Shapiro H."/>
            <person name="Lindquist E."/>
            <person name="Lucas S."/>
            <person name="Rokhsar D."/>
            <person name="Grigoriev I.V."/>
        </authorList>
    </citation>
    <scope>NUCLEOTIDE SEQUENCE [LARGE SCALE GENOMIC DNA]</scope>
</reference>
<dbReference type="OMA" id="WIELGTN"/>
<dbReference type="PANTHER" id="PTHR31317:SF4">
    <property type="entry name" value="OS08G0163500 PROTEIN"/>
    <property type="match status" value="1"/>
</dbReference>
<evidence type="ECO:0000313" key="2">
    <source>
        <dbReference type="EMBL" id="EFJ29168.1"/>
    </source>
</evidence>
<name>D8RFR9_SELML</name>
<keyword evidence="3" id="KW-1185">Reference proteome</keyword>